<sequence length="301" mass="32332">MNSHRAAYLLLTLTALFWAGNFVLARAVHNSVPPVGLAFWRWFAVAAFVVPWGLPELRAQWPLMRRHPRLMLILGLLSVGAFNTLIYVGVQTTTAVNALLLISAIPVFILLLAPPLLGNPLLPRQTLGVIISAAGVLLVLSHGRLAAFGSLLQHVGSLWVLAGVFSWALYSVLLRRLPQGIGGRGLFAATVLVGLAVLLPFYLFETFVQHRPVHPSGTLLISVAYLAVFASILAYMFWNKAVGMVGAERAGVFIHLMPAFGLILSATLLGERISPADLGGLALILAGLFVAAGRLPFARRA</sequence>
<evidence type="ECO:0000256" key="2">
    <source>
        <dbReference type="ARBA" id="ARBA00007362"/>
    </source>
</evidence>
<evidence type="ECO:0000256" key="5">
    <source>
        <dbReference type="ARBA" id="ARBA00023136"/>
    </source>
</evidence>
<feature type="transmembrane region" description="Helical" evidence="6">
    <location>
        <begin position="96"/>
        <end position="114"/>
    </location>
</feature>
<dbReference type="InterPro" id="IPR050638">
    <property type="entry name" value="AA-Vitamin_Transporters"/>
</dbReference>
<dbReference type="KEGG" id="aaeo:BJI67_00995"/>
<dbReference type="GO" id="GO:0016020">
    <property type="term" value="C:membrane"/>
    <property type="evidence" value="ECO:0007669"/>
    <property type="project" value="UniProtKB-SubCell"/>
</dbReference>
<dbReference type="AlphaFoldDB" id="A0A1D8K4E2"/>
<name>A0A1D8K4E2_9GAMM</name>
<dbReference type="RefSeq" id="WP_070071430.1">
    <property type="nucleotide sequence ID" value="NZ_CP017448.1"/>
</dbReference>
<evidence type="ECO:0000259" key="7">
    <source>
        <dbReference type="Pfam" id="PF00892"/>
    </source>
</evidence>
<reference evidence="8 9" key="1">
    <citation type="submission" date="2016-09" db="EMBL/GenBank/DDBJ databases">
        <title>Acidihalobacter prosperus V6 (DSM14174).</title>
        <authorList>
            <person name="Khaleque H.N."/>
            <person name="Ramsay J.P."/>
            <person name="Murphy R.J.T."/>
            <person name="Kaksonen A.H."/>
            <person name="Boxall N.J."/>
            <person name="Watkin E.L.J."/>
        </authorList>
    </citation>
    <scope>NUCLEOTIDE SEQUENCE [LARGE SCALE GENOMIC DNA]</scope>
    <source>
        <strain evidence="8 9">V6</strain>
    </source>
</reference>
<gene>
    <name evidence="8" type="ORF">BJI67_00995</name>
</gene>
<evidence type="ECO:0000313" key="8">
    <source>
        <dbReference type="EMBL" id="AOV15830.1"/>
    </source>
</evidence>
<dbReference type="Pfam" id="PF00892">
    <property type="entry name" value="EamA"/>
    <property type="match status" value="2"/>
</dbReference>
<evidence type="ECO:0000313" key="9">
    <source>
        <dbReference type="Proteomes" id="UP000095342"/>
    </source>
</evidence>
<feature type="transmembrane region" description="Helical" evidence="6">
    <location>
        <begin position="70"/>
        <end position="90"/>
    </location>
</feature>
<feature type="transmembrane region" description="Helical" evidence="6">
    <location>
        <begin position="126"/>
        <end position="145"/>
    </location>
</feature>
<dbReference type="Proteomes" id="UP000095342">
    <property type="component" value="Chromosome"/>
</dbReference>
<keyword evidence="4 6" id="KW-1133">Transmembrane helix</keyword>
<comment type="similarity">
    <text evidence="2">Belongs to the EamA transporter family.</text>
</comment>
<dbReference type="PANTHER" id="PTHR32322">
    <property type="entry name" value="INNER MEMBRANE TRANSPORTER"/>
    <property type="match status" value="1"/>
</dbReference>
<comment type="subcellular location">
    <subcellularLocation>
        <location evidence="1">Membrane</location>
        <topology evidence="1">Multi-pass membrane protein</topology>
    </subcellularLocation>
</comment>
<dbReference type="PANTHER" id="PTHR32322:SF2">
    <property type="entry name" value="EAMA DOMAIN-CONTAINING PROTEIN"/>
    <property type="match status" value="1"/>
</dbReference>
<protein>
    <recommendedName>
        <fullName evidence="7">EamA domain-containing protein</fullName>
    </recommendedName>
</protein>
<feature type="transmembrane region" description="Helical" evidence="6">
    <location>
        <begin position="151"/>
        <end position="173"/>
    </location>
</feature>
<dbReference type="InterPro" id="IPR037185">
    <property type="entry name" value="EmrE-like"/>
</dbReference>
<proteinExistence type="inferred from homology"/>
<dbReference type="SUPFAM" id="SSF103481">
    <property type="entry name" value="Multidrug resistance efflux transporter EmrE"/>
    <property type="match status" value="2"/>
</dbReference>
<evidence type="ECO:0000256" key="3">
    <source>
        <dbReference type="ARBA" id="ARBA00022692"/>
    </source>
</evidence>
<feature type="transmembrane region" description="Helical" evidence="6">
    <location>
        <begin position="216"/>
        <end position="238"/>
    </location>
</feature>
<keyword evidence="9" id="KW-1185">Reference proteome</keyword>
<evidence type="ECO:0000256" key="6">
    <source>
        <dbReference type="SAM" id="Phobius"/>
    </source>
</evidence>
<feature type="domain" description="EamA" evidence="7">
    <location>
        <begin position="156"/>
        <end position="291"/>
    </location>
</feature>
<dbReference type="EMBL" id="CP017448">
    <property type="protein sequence ID" value="AOV15830.1"/>
    <property type="molecule type" value="Genomic_DNA"/>
</dbReference>
<keyword evidence="5 6" id="KW-0472">Membrane</keyword>
<feature type="transmembrane region" description="Helical" evidence="6">
    <location>
        <begin position="250"/>
        <end position="270"/>
    </location>
</feature>
<organism evidence="8 9">
    <name type="scientific">Acidihalobacter aeolianus</name>
    <dbReference type="NCBI Taxonomy" id="2792603"/>
    <lineage>
        <taxon>Bacteria</taxon>
        <taxon>Pseudomonadati</taxon>
        <taxon>Pseudomonadota</taxon>
        <taxon>Gammaproteobacteria</taxon>
        <taxon>Chromatiales</taxon>
        <taxon>Ectothiorhodospiraceae</taxon>
        <taxon>Acidihalobacter</taxon>
    </lineage>
</organism>
<feature type="transmembrane region" description="Helical" evidence="6">
    <location>
        <begin position="35"/>
        <end position="54"/>
    </location>
</feature>
<feature type="transmembrane region" description="Helical" evidence="6">
    <location>
        <begin position="185"/>
        <end position="204"/>
    </location>
</feature>
<feature type="domain" description="EamA" evidence="7">
    <location>
        <begin position="7"/>
        <end position="140"/>
    </location>
</feature>
<accession>A0A1D8K4E2</accession>
<feature type="transmembrane region" description="Helical" evidence="6">
    <location>
        <begin position="276"/>
        <end position="297"/>
    </location>
</feature>
<evidence type="ECO:0000256" key="4">
    <source>
        <dbReference type="ARBA" id="ARBA00022989"/>
    </source>
</evidence>
<keyword evidence="3 6" id="KW-0812">Transmembrane</keyword>
<dbReference type="InterPro" id="IPR000620">
    <property type="entry name" value="EamA_dom"/>
</dbReference>
<evidence type="ECO:0000256" key="1">
    <source>
        <dbReference type="ARBA" id="ARBA00004141"/>
    </source>
</evidence>